<dbReference type="Proteomes" id="UP001225316">
    <property type="component" value="Unassembled WGS sequence"/>
</dbReference>
<name>A0ABU1AUL4_9BACT</name>
<reference evidence="1 2" key="1">
    <citation type="submission" date="2023-04" db="EMBL/GenBank/DDBJ databases">
        <title>A novel bacteria isolated from coastal sediment.</title>
        <authorList>
            <person name="Liu X.-J."/>
            <person name="Du Z.-J."/>
        </authorList>
    </citation>
    <scope>NUCLEOTIDE SEQUENCE [LARGE SCALE GENOMIC DNA]</scope>
    <source>
        <strain evidence="1 2">SDUM461003</strain>
    </source>
</reference>
<dbReference type="RefSeq" id="WP_308949072.1">
    <property type="nucleotide sequence ID" value="NZ_JARXHW010000008.1"/>
</dbReference>
<proteinExistence type="predicted"/>
<dbReference type="SUPFAM" id="SSF48452">
    <property type="entry name" value="TPR-like"/>
    <property type="match status" value="1"/>
</dbReference>
<dbReference type="Gene3D" id="1.25.40.10">
    <property type="entry name" value="Tetratricopeptide repeat domain"/>
    <property type="match status" value="1"/>
</dbReference>
<evidence type="ECO:0000313" key="2">
    <source>
        <dbReference type="Proteomes" id="UP001225316"/>
    </source>
</evidence>
<evidence type="ECO:0008006" key="3">
    <source>
        <dbReference type="Google" id="ProtNLM"/>
    </source>
</evidence>
<protein>
    <recommendedName>
        <fullName evidence="3">Tetratricopeptide repeat protein</fullName>
    </recommendedName>
</protein>
<gene>
    <name evidence="1" type="ORF">QEH52_05400</name>
</gene>
<evidence type="ECO:0000313" key="1">
    <source>
        <dbReference type="EMBL" id="MDQ8206934.1"/>
    </source>
</evidence>
<accession>A0ABU1AUL4</accession>
<dbReference type="EMBL" id="JARXHW010000008">
    <property type="protein sequence ID" value="MDQ8206934.1"/>
    <property type="molecule type" value="Genomic_DNA"/>
</dbReference>
<organism evidence="1 2">
    <name type="scientific">Thalassobacterium maritimum</name>
    <dbReference type="NCBI Taxonomy" id="3041265"/>
    <lineage>
        <taxon>Bacteria</taxon>
        <taxon>Pseudomonadati</taxon>
        <taxon>Verrucomicrobiota</taxon>
        <taxon>Opitutia</taxon>
        <taxon>Puniceicoccales</taxon>
        <taxon>Coraliomargaritaceae</taxon>
        <taxon>Thalassobacterium</taxon>
    </lineage>
</organism>
<sequence>MLKRILPSLCLAFVLIGGSAFGVYAYLKWDANARSKAWDLIYKNASELLEQGQATQALELLNSNFNPKQGGSAQQKWPALMVQAAIESHAYLQLESLVAKYPAVLLENESAALWWIRAQMHLNAPELAAKLKEQWPVERRQQAMRWRLLRADELMRAGEAERALDELRAWQGQGNDEVNRQLRIALLSETDNSAIISALQAAYTAAPRSPEVRAISGEFLEQMGRIPQARRSYIAAFLLDAKNPLYGHLLAQFYLRTAALPQAIQTWRDSYEASGDQRAWWQVWFWERVTRPRGEPLKAEVAEWWGGMTQMLEETPAEAFLSADFLEKNLRSPAILSNSEAYYWLWSLELIRTQNEAAALSVLREMPQGNFEIAAEMKACLLALLEWRVEGAWPRGVIFNDNPRVHRWLRFLQNYRPTMPPNSEEPLGRMEAFLASDYAISSILLANGWLAAADRILPGSVPNALYAEIPSLNWLPYADTKAQAVLHGSAAGLARSRAYSDEPAVKGLRGELLLVDGQSAAGIEELTQVIETVGPVGYRAAYLVSMAALEQKDWSRLEHIFSQRKDLANSTSGKELLARAALAKGEIADAQRIYDSLGTDSVEGCVFRYRTAIEREDYDAARAVLGILLDLAPNEPIFREWLKELNTRDG</sequence>
<dbReference type="InterPro" id="IPR011990">
    <property type="entry name" value="TPR-like_helical_dom_sf"/>
</dbReference>
<comment type="caution">
    <text evidence="1">The sequence shown here is derived from an EMBL/GenBank/DDBJ whole genome shotgun (WGS) entry which is preliminary data.</text>
</comment>
<keyword evidence="2" id="KW-1185">Reference proteome</keyword>